<evidence type="ECO:0000256" key="2">
    <source>
        <dbReference type="ARBA" id="ARBA00022679"/>
    </source>
</evidence>
<evidence type="ECO:0008006" key="4">
    <source>
        <dbReference type="Google" id="ProtNLM"/>
    </source>
</evidence>
<evidence type="ECO:0000256" key="1">
    <source>
        <dbReference type="ARBA" id="ARBA00022676"/>
    </source>
</evidence>
<dbReference type="EMBL" id="MN740139">
    <property type="protein sequence ID" value="QHT89334.1"/>
    <property type="molecule type" value="Genomic_DNA"/>
</dbReference>
<dbReference type="InterPro" id="IPR002516">
    <property type="entry name" value="Glyco_trans_11"/>
</dbReference>
<evidence type="ECO:0000313" key="3">
    <source>
        <dbReference type="EMBL" id="QHT89334.1"/>
    </source>
</evidence>
<keyword evidence="2" id="KW-0808">Transferase</keyword>
<dbReference type="PANTHER" id="PTHR11927:SF9">
    <property type="entry name" value="L-FUCOSYLTRANSFERASE"/>
    <property type="match status" value="1"/>
</dbReference>
<accession>A0A6C0I8P5</accession>
<organism evidence="3">
    <name type="scientific">viral metagenome</name>
    <dbReference type="NCBI Taxonomy" id="1070528"/>
    <lineage>
        <taxon>unclassified sequences</taxon>
        <taxon>metagenomes</taxon>
        <taxon>organismal metagenomes</taxon>
    </lineage>
</organism>
<dbReference type="GO" id="GO:0005975">
    <property type="term" value="P:carbohydrate metabolic process"/>
    <property type="evidence" value="ECO:0007669"/>
    <property type="project" value="InterPro"/>
</dbReference>
<sequence>MNNIGIVISGGIGNQLFKIFAALSYYIDNSNSYKLYTTGDIGYRQYYWDTLFSNISHKVSNTIDINEKYSEPHFHYKEIPIFNKDTILEGYFQSYKYFEKNINKIRRIIGLDEHINKVLTKHPEYTINNTITLHYRMGDYFNLQMFHPVQKPEYYIEAFKTLVNKGVDIYDYEILYFCEKNDNAVVDKYNLIINNALKELYGKDLKYKKVSDDIPDWMQLLIMTSSKHYIIGNSTFSWFGAYLSSSAAPVICYPNTWFGKNYEGTNTTDLFPDSWTRIGG</sequence>
<dbReference type="GO" id="GO:0008107">
    <property type="term" value="F:galactoside 2-alpha-L-fucosyltransferase activity"/>
    <property type="evidence" value="ECO:0007669"/>
    <property type="project" value="InterPro"/>
</dbReference>
<keyword evidence="1" id="KW-0328">Glycosyltransferase</keyword>
<protein>
    <recommendedName>
        <fullName evidence="4">Glycosyltransferase</fullName>
    </recommendedName>
</protein>
<dbReference type="GO" id="GO:0016020">
    <property type="term" value="C:membrane"/>
    <property type="evidence" value="ECO:0007669"/>
    <property type="project" value="InterPro"/>
</dbReference>
<dbReference type="PANTHER" id="PTHR11927">
    <property type="entry name" value="GALACTOSIDE 2-L-FUCOSYLTRANSFERASE"/>
    <property type="match status" value="1"/>
</dbReference>
<dbReference type="AlphaFoldDB" id="A0A6C0I8P5"/>
<reference evidence="3" key="1">
    <citation type="journal article" date="2020" name="Nature">
        <title>Giant virus diversity and host interactions through global metagenomics.</title>
        <authorList>
            <person name="Schulz F."/>
            <person name="Roux S."/>
            <person name="Paez-Espino D."/>
            <person name="Jungbluth S."/>
            <person name="Walsh D.A."/>
            <person name="Denef V.J."/>
            <person name="McMahon K.D."/>
            <person name="Konstantinidis K.T."/>
            <person name="Eloe-Fadrosh E.A."/>
            <person name="Kyrpides N.C."/>
            <person name="Woyke T."/>
        </authorList>
    </citation>
    <scope>NUCLEOTIDE SEQUENCE</scope>
    <source>
        <strain evidence="3">GVMAG-M-3300023184-60</strain>
    </source>
</reference>
<name>A0A6C0I8P5_9ZZZZ</name>
<proteinExistence type="predicted"/>